<reference evidence="17" key="1">
    <citation type="submission" date="2017-04" db="EMBL/GenBank/DDBJ databases">
        <authorList>
            <person name="Varghese N."/>
            <person name="Submissions S."/>
        </authorList>
    </citation>
    <scope>NUCLEOTIDE SEQUENCE [LARGE SCALE GENOMIC DNA]</scope>
</reference>
<dbReference type="RefSeq" id="WP_198677972.1">
    <property type="nucleotide sequence ID" value="NZ_FXWH01000001.1"/>
</dbReference>
<evidence type="ECO:0000256" key="8">
    <source>
        <dbReference type="ARBA" id="ARBA00054043"/>
    </source>
</evidence>
<keyword evidence="17" id="KW-1185">Reference proteome</keyword>
<dbReference type="Gene3D" id="3.30.70.3550">
    <property type="entry name" value="Leucyl/phenylalanyl-tRNA-protein transferase, N-terminal domain"/>
    <property type="match status" value="1"/>
</dbReference>
<dbReference type="InterPro" id="IPR042203">
    <property type="entry name" value="Leu/Phe-tRNA_Trfase_C"/>
</dbReference>
<evidence type="ECO:0000256" key="2">
    <source>
        <dbReference type="ARBA" id="ARBA00022490"/>
    </source>
</evidence>
<dbReference type="PANTHER" id="PTHR30098:SF2">
    <property type="entry name" value="LEUCYL_PHENYLALANYL-TRNA--PROTEIN TRANSFERASE"/>
    <property type="match status" value="1"/>
</dbReference>
<comment type="similarity">
    <text evidence="9 15">Belongs to the L/F-transferase family.</text>
</comment>
<dbReference type="EC" id="2.3.2.6" evidence="10 15"/>
<dbReference type="GO" id="GO:0005737">
    <property type="term" value="C:cytoplasm"/>
    <property type="evidence" value="ECO:0007669"/>
    <property type="project" value="UniProtKB-SubCell"/>
</dbReference>
<evidence type="ECO:0000256" key="15">
    <source>
        <dbReference type="HAMAP-Rule" id="MF_00688"/>
    </source>
</evidence>
<comment type="catalytic activity">
    <reaction evidence="7 15">
        <text>N-terminal L-lysyl-[protein] + L-leucyl-tRNA(Leu) = N-terminal L-leucyl-L-lysyl-[protein] + tRNA(Leu) + H(+)</text>
        <dbReference type="Rhea" id="RHEA:12340"/>
        <dbReference type="Rhea" id="RHEA-COMP:9613"/>
        <dbReference type="Rhea" id="RHEA-COMP:9622"/>
        <dbReference type="Rhea" id="RHEA-COMP:12670"/>
        <dbReference type="Rhea" id="RHEA-COMP:12671"/>
        <dbReference type="ChEBI" id="CHEBI:15378"/>
        <dbReference type="ChEBI" id="CHEBI:65249"/>
        <dbReference type="ChEBI" id="CHEBI:78442"/>
        <dbReference type="ChEBI" id="CHEBI:78494"/>
        <dbReference type="ChEBI" id="CHEBI:133043"/>
        <dbReference type="EC" id="2.3.2.6"/>
    </reaction>
</comment>
<evidence type="ECO:0000256" key="14">
    <source>
        <dbReference type="ARBA" id="ARBA00083640"/>
    </source>
</evidence>
<comment type="function">
    <text evidence="8 15">Functions in the N-end rule pathway of protein degradation where it conjugates Leu, Phe and, less efficiently, Met from aminoacyl-tRNAs to the N-termini of proteins containing an N-terminal arginine or lysine.</text>
</comment>
<evidence type="ECO:0000256" key="9">
    <source>
        <dbReference type="ARBA" id="ARBA00061535"/>
    </source>
</evidence>
<dbReference type="GO" id="GO:0008914">
    <property type="term" value="F:leucyl-tRNA--protein transferase activity"/>
    <property type="evidence" value="ECO:0007669"/>
    <property type="project" value="UniProtKB-UniRule"/>
</dbReference>
<protein>
    <recommendedName>
        <fullName evidence="11 15">Leucyl/phenylalanyl-tRNA--protein transferase</fullName>
        <ecNumber evidence="10 15">2.3.2.6</ecNumber>
    </recommendedName>
    <alternativeName>
        <fullName evidence="12 15">L/F-transferase</fullName>
    </alternativeName>
    <alternativeName>
        <fullName evidence="13 15">Leucyltransferase</fullName>
    </alternativeName>
    <alternativeName>
        <fullName evidence="14 15">Phenyalanyltransferase</fullName>
    </alternativeName>
</protein>
<evidence type="ECO:0000256" key="7">
    <source>
        <dbReference type="ARBA" id="ARBA00051538"/>
    </source>
</evidence>
<dbReference type="HAMAP" id="MF_00688">
    <property type="entry name" value="Leu_Phe_trans"/>
    <property type="match status" value="1"/>
</dbReference>
<name>A0A1Y6EZG3_9GAMM</name>
<evidence type="ECO:0000256" key="5">
    <source>
        <dbReference type="ARBA" id="ARBA00050607"/>
    </source>
</evidence>
<dbReference type="PANTHER" id="PTHR30098">
    <property type="entry name" value="LEUCYL/PHENYLALANYL-TRNA--PROTEIN TRANSFERASE"/>
    <property type="match status" value="1"/>
</dbReference>
<dbReference type="SUPFAM" id="SSF55729">
    <property type="entry name" value="Acyl-CoA N-acyltransferases (Nat)"/>
    <property type="match status" value="1"/>
</dbReference>
<evidence type="ECO:0000256" key="13">
    <source>
        <dbReference type="ARBA" id="ARBA00077165"/>
    </source>
</evidence>
<dbReference type="AlphaFoldDB" id="A0A1Y6EZG3"/>
<dbReference type="GO" id="GO:0030163">
    <property type="term" value="P:protein catabolic process"/>
    <property type="evidence" value="ECO:0007669"/>
    <property type="project" value="UniProtKB-UniRule"/>
</dbReference>
<dbReference type="Gene3D" id="3.40.630.70">
    <property type="entry name" value="Leucyl/phenylalanyl-tRNA-protein transferase, C-terminal domain"/>
    <property type="match status" value="1"/>
</dbReference>
<dbReference type="NCBIfam" id="TIGR00667">
    <property type="entry name" value="aat"/>
    <property type="match status" value="1"/>
</dbReference>
<dbReference type="InterPro" id="IPR004616">
    <property type="entry name" value="Leu/Phe-tRNA_Trfase"/>
</dbReference>
<comment type="catalytic activity">
    <reaction evidence="5 15">
        <text>L-phenylalanyl-tRNA(Phe) + an N-terminal L-alpha-aminoacyl-[protein] = an N-terminal L-phenylalanyl-L-alpha-aminoacyl-[protein] + tRNA(Phe)</text>
        <dbReference type="Rhea" id="RHEA:43632"/>
        <dbReference type="Rhea" id="RHEA-COMP:9668"/>
        <dbReference type="Rhea" id="RHEA-COMP:9699"/>
        <dbReference type="Rhea" id="RHEA-COMP:10636"/>
        <dbReference type="Rhea" id="RHEA-COMP:10637"/>
        <dbReference type="ChEBI" id="CHEBI:78442"/>
        <dbReference type="ChEBI" id="CHEBI:78531"/>
        <dbReference type="ChEBI" id="CHEBI:78597"/>
        <dbReference type="ChEBI" id="CHEBI:83561"/>
        <dbReference type="EC" id="2.3.2.6"/>
    </reaction>
</comment>
<evidence type="ECO:0000313" key="17">
    <source>
        <dbReference type="Proteomes" id="UP000194450"/>
    </source>
</evidence>
<dbReference type="InterPro" id="IPR016181">
    <property type="entry name" value="Acyl_CoA_acyltransferase"/>
</dbReference>
<dbReference type="FunFam" id="3.40.630.70:FF:000001">
    <property type="entry name" value="Leucyl/phenylalanyl-tRNA--protein transferase"/>
    <property type="match status" value="1"/>
</dbReference>
<dbReference type="EMBL" id="FXWH01000001">
    <property type="protein sequence ID" value="SMQ65912.1"/>
    <property type="molecule type" value="Genomic_DNA"/>
</dbReference>
<evidence type="ECO:0000313" key="16">
    <source>
        <dbReference type="EMBL" id="SMQ65912.1"/>
    </source>
</evidence>
<proteinExistence type="inferred from homology"/>
<evidence type="ECO:0000256" key="12">
    <source>
        <dbReference type="ARBA" id="ARBA00077136"/>
    </source>
</evidence>
<keyword evidence="3 15" id="KW-0808">Transferase</keyword>
<keyword evidence="4 15" id="KW-0012">Acyltransferase</keyword>
<gene>
    <name evidence="15" type="primary">aat</name>
    <name evidence="16" type="ORF">SAMN06297229_1391</name>
</gene>
<dbReference type="InterPro" id="IPR042221">
    <property type="entry name" value="Leu/Phe-tRNA_Trfase_N"/>
</dbReference>
<evidence type="ECO:0000256" key="11">
    <source>
        <dbReference type="ARBA" id="ARBA00074372"/>
    </source>
</evidence>
<dbReference type="FunFam" id="3.30.70.3550:FF:000001">
    <property type="entry name" value="Leucyl/phenylalanyl-tRNA--protein transferase"/>
    <property type="match status" value="1"/>
</dbReference>
<sequence length="230" mass="25769">MLVQLPQDKIVFPAPSAALTEPNGLLAIGGDLSPARLISAYQHGIFPWFGPDDPILWWSPDPRAVFDVDAIHISRSMRRFLRKTELTCSINKNFAAVIQKCAQVREHNEGTWISPAMQHAYQSLHELGYAHSVEVWHEQQLVGGLYGVAMGAMFCGESMFQLHDNASKLALIEFSRHFAAAGGKVIDCQVGNAHLFSLGAKPLPRDLFLHKLNILQQHSLQHEFWQPRNL</sequence>
<organism evidence="16 17">
    <name type="scientific">Pseudidiomarina planktonica</name>
    <dbReference type="NCBI Taxonomy" id="1323738"/>
    <lineage>
        <taxon>Bacteria</taxon>
        <taxon>Pseudomonadati</taxon>
        <taxon>Pseudomonadota</taxon>
        <taxon>Gammaproteobacteria</taxon>
        <taxon>Alteromonadales</taxon>
        <taxon>Idiomarinaceae</taxon>
        <taxon>Pseudidiomarina</taxon>
    </lineage>
</organism>
<keyword evidence="2 15" id="KW-0963">Cytoplasm</keyword>
<evidence type="ECO:0000256" key="10">
    <source>
        <dbReference type="ARBA" id="ARBA00066767"/>
    </source>
</evidence>
<evidence type="ECO:0000256" key="4">
    <source>
        <dbReference type="ARBA" id="ARBA00023315"/>
    </source>
</evidence>
<evidence type="ECO:0000256" key="3">
    <source>
        <dbReference type="ARBA" id="ARBA00022679"/>
    </source>
</evidence>
<dbReference type="Pfam" id="PF03588">
    <property type="entry name" value="Leu_Phe_trans"/>
    <property type="match status" value="1"/>
</dbReference>
<comment type="catalytic activity">
    <reaction evidence="6 15">
        <text>N-terminal L-arginyl-[protein] + L-leucyl-tRNA(Leu) = N-terminal L-leucyl-L-arginyl-[protein] + tRNA(Leu) + H(+)</text>
        <dbReference type="Rhea" id="RHEA:50416"/>
        <dbReference type="Rhea" id="RHEA-COMP:9613"/>
        <dbReference type="Rhea" id="RHEA-COMP:9622"/>
        <dbReference type="Rhea" id="RHEA-COMP:12672"/>
        <dbReference type="Rhea" id="RHEA-COMP:12673"/>
        <dbReference type="ChEBI" id="CHEBI:15378"/>
        <dbReference type="ChEBI" id="CHEBI:64719"/>
        <dbReference type="ChEBI" id="CHEBI:78442"/>
        <dbReference type="ChEBI" id="CHEBI:78494"/>
        <dbReference type="ChEBI" id="CHEBI:133044"/>
        <dbReference type="EC" id="2.3.2.6"/>
    </reaction>
</comment>
<dbReference type="Proteomes" id="UP000194450">
    <property type="component" value="Unassembled WGS sequence"/>
</dbReference>
<evidence type="ECO:0000256" key="1">
    <source>
        <dbReference type="ARBA" id="ARBA00004496"/>
    </source>
</evidence>
<accession>A0A1Y6EZG3</accession>
<evidence type="ECO:0000256" key="6">
    <source>
        <dbReference type="ARBA" id="ARBA00050652"/>
    </source>
</evidence>
<comment type="subcellular location">
    <subcellularLocation>
        <location evidence="1 15">Cytoplasm</location>
    </subcellularLocation>
</comment>